<dbReference type="AlphaFoldDB" id="A0A7T3RFK2"/>
<keyword evidence="1 3" id="KW-0489">Methyltransferase</keyword>
<evidence type="ECO:0000256" key="2">
    <source>
        <dbReference type="ARBA" id="ARBA00022679"/>
    </source>
</evidence>
<dbReference type="GO" id="GO:0008168">
    <property type="term" value="F:methyltransferase activity"/>
    <property type="evidence" value="ECO:0007669"/>
    <property type="project" value="UniProtKB-KW"/>
</dbReference>
<organism evidence="3 4">
    <name type="scientific">Treponema peruense</name>
    <dbReference type="NCBI Taxonomy" id="2787628"/>
    <lineage>
        <taxon>Bacteria</taxon>
        <taxon>Pseudomonadati</taxon>
        <taxon>Spirochaetota</taxon>
        <taxon>Spirochaetia</taxon>
        <taxon>Spirochaetales</taxon>
        <taxon>Treponemataceae</taxon>
        <taxon>Treponema</taxon>
    </lineage>
</organism>
<protein>
    <submittedName>
        <fullName evidence="3">Class I SAM-dependent methyltransferase</fullName>
    </submittedName>
</protein>
<accession>A0A7T3RFK2</accession>
<dbReference type="Pfam" id="PF04072">
    <property type="entry name" value="LCM"/>
    <property type="match status" value="1"/>
</dbReference>
<dbReference type="PANTHER" id="PTHR43619:SF2">
    <property type="entry name" value="S-ADENOSYL-L-METHIONINE-DEPENDENT METHYLTRANSFERASES SUPERFAMILY PROTEIN"/>
    <property type="match status" value="1"/>
</dbReference>
<dbReference type="InterPro" id="IPR029063">
    <property type="entry name" value="SAM-dependent_MTases_sf"/>
</dbReference>
<dbReference type="Gene3D" id="3.40.50.150">
    <property type="entry name" value="Vaccinia Virus protein VP39"/>
    <property type="match status" value="1"/>
</dbReference>
<dbReference type="PIRSF" id="PIRSF028177">
    <property type="entry name" value="Polyketide_synth_Omtfrase_TcmP"/>
    <property type="match status" value="1"/>
</dbReference>
<name>A0A7T3RFK2_9SPIR</name>
<reference evidence="3 4" key="1">
    <citation type="submission" date="2020-11" db="EMBL/GenBank/DDBJ databases">
        <title>Treponema Peruensis nv. sp., first commensal Treponema isolated from human feces.</title>
        <authorList>
            <person name="Belkhou C."/>
            <person name="Raes J."/>
        </authorList>
    </citation>
    <scope>NUCLEOTIDE SEQUENCE [LARGE SCALE GENOMIC DNA]</scope>
    <source>
        <strain evidence="3 4">RCC2812</strain>
    </source>
</reference>
<sequence length="260" mass="29750">MELRLGDVQETALIPLAVRANETKRENARIHDGKAVEIIETLGIDTKDIDRFFSHEGVVARTIMFDRTVKKLLSKYPDAVCVNIGCGLDDRFSRVDNGKIQWFNVDLPDSIEVRKKVFMEAEREHMLAGDILKTDWIKDIPKADIVIVIAEGLLMYFSKEQVRTILHNITGSFNQGYLLAELMHPKMMKEKMHDTVKHTNAKFGWGTETGKELLALDPELELLKESSFWDEMKKYTLVGKIGSVIAKNLNNRLAVYRWGK</sequence>
<keyword evidence="2 3" id="KW-0808">Transferase</keyword>
<dbReference type="KEGG" id="tper:IWA51_05655"/>
<dbReference type="SUPFAM" id="SSF53335">
    <property type="entry name" value="S-adenosyl-L-methionine-dependent methyltransferases"/>
    <property type="match status" value="1"/>
</dbReference>
<evidence type="ECO:0000313" key="3">
    <source>
        <dbReference type="EMBL" id="QQA02234.1"/>
    </source>
</evidence>
<dbReference type="EMBL" id="CP064936">
    <property type="protein sequence ID" value="QQA02234.1"/>
    <property type="molecule type" value="Genomic_DNA"/>
</dbReference>
<keyword evidence="4" id="KW-1185">Reference proteome</keyword>
<dbReference type="GO" id="GO:0032259">
    <property type="term" value="P:methylation"/>
    <property type="evidence" value="ECO:0007669"/>
    <property type="project" value="UniProtKB-KW"/>
</dbReference>
<dbReference type="InterPro" id="IPR007213">
    <property type="entry name" value="Ppm1/Ppm2/Tcmp"/>
</dbReference>
<dbReference type="Proteomes" id="UP000595224">
    <property type="component" value="Chromosome"/>
</dbReference>
<evidence type="ECO:0000256" key="1">
    <source>
        <dbReference type="ARBA" id="ARBA00022603"/>
    </source>
</evidence>
<dbReference type="PANTHER" id="PTHR43619">
    <property type="entry name" value="S-ADENOSYL-L-METHIONINE-DEPENDENT METHYLTRANSFERASE YKTD-RELATED"/>
    <property type="match status" value="1"/>
</dbReference>
<dbReference type="InterPro" id="IPR016874">
    <property type="entry name" value="TcmP-like"/>
</dbReference>
<gene>
    <name evidence="3" type="ORF">IWA51_05655</name>
</gene>
<proteinExistence type="predicted"/>
<evidence type="ECO:0000313" key="4">
    <source>
        <dbReference type="Proteomes" id="UP000595224"/>
    </source>
</evidence>